<evidence type="ECO:0000256" key="2">
    <source>
        <dbReference type="ARBA" id="ARBA00022679"/>
    </source>
</evidence>
<dbReference type="Gene3D" id="3.30.565.10">
    <property type="entry name" value="Histidine kinase-like ATPase, C-terminal domain"/>
    <property type="match status" value="1"/>
</dbReference>
<evidence type="ECO:0000313" key="11">
    <source>
        <dbReference type="Proteomes" id="UP000673691"/>
    </source>
</evidence>
<name>A0A8H8DGE8_9FUNG</name>
<dbReference type="EMBL" id="JAEFCI010010835">
    <property type="protein sequence ID" value="KAG5456982.1"/>
    <property type="molecule type" value="Genomic_DNA"/>
</dbReference>
<evidence type="ECO:0000256" key="6">
    <source>
        <dbReference type="ARBA" id="ARBA00023128"/>
    </source>
</evidence>
<sequence>MARTASAALCRFARPAAAPLGHLRHPVSREQLAPSLAPDPGPPVRRSPSAFHSCAVERHSCLSPLPPRKRLRQEAEICWQPRLRFHRSSAAGQSASEGLLSQLPSPAQSNRRRTYEQNAHFYQNRILDPYLARPVQKVTLRQLVVFGRNMTDEQLLRGANYVRTELPVRLAHRIRDFQSLPFIVGTNVERVYNLYWSAFEILRKIPEIHTLEQNKSFCRILNRLLDQHLSVVPQLTLGITECAASGLLNNRHADSFMNGVLRSRVSRRVIAEHHIQLTGQRTSWWVGDDAKEGTTTTLCRGTRKWDGISCRDGTPTDEWAARAAGAGLVGPPTQWEARTQTQIDKDGVPELASSGFPRGGDLTLSEIPRTVDSQLTGIVQTNIHAGVTVLKCVKVTGDSIREAYGIEPPRINLDGHTSAVFTYIPGHIEFILFELLKNSMRSTIQKHHCDSREVPPPVNGDDAALECPAAGSPPVARAINRLPPIRITICQGEQDIIFRVSDQGGGIPREIYDNLWSFSHITTSNSRHPAAAAASPSSTASSVDHWPADSSGPLQTPRFLATVRETIPQYNLGIGLNMSRVYANYWGGDLSVYSVWGYGTDAYVRISRLGNQVENLEFEER</sequence>
<comment type="similarity">
    <text evidence="1 7">Belongs to the PDK/BCKDK protein kinase family.</text>
</comment>
<accession>A0A8H8DGE8</accession>
<evidence type="ECO:0000256" key="7">
    <source>
        <dbReference type="RuleBase" id="RU366032"/>
    </source>
</evidence>
<proteinExistence type="inferred from homology"/>
<dbReference type="PANTHER" id="PTHR11947">
    <property type="entry name" value="PYRUVATE DEHYDROGENASE KINASE"/>
    <property type="match status" value="1"/>
</dbReference>
<protein>
    <recommendedName>
        <fullName evidence="7">Protein-serine/threonine kinase</fullName>
        <ecNumber evidence="7">2.7.11.-</ecNumber>
    </recommendedName>
</protein>
<reference evidence="10 11" key="1">
    <citation type="journal article" name="Sci. Rep.">
        <title>Genome-scale phylogenetic analyses confirm Olpidium as the closest living zoosporic fungus to the non-flagellated, terrestrial fungi.</title>
        <authorList>
            <person name="Chang Y."/>
            <person name="Rochon D."/>
            <person name="Sekimoto S."/>
            <person name="Wang Y."/>
            <person name="Chovatia M."/>
            <person name="Sandor L."/>
            <person name="Salamov A."/>
            <person name="Grigoriev I.V."/>
            <person name="Stajich J.E."/>
            <person name="Spatafora J.W."/>
        </authorList>
    </citation>
    <scope>NUCLEOTIDE SEQUENCE [LARGE SCALE GENOMIC DNA]</scope>
    <source>
        <strain evidence="10">S191</strain>
    </source>
</reference>
<dbReference type="GO" id="GO:0010906">
    <property type="term" value="P:regulation of glucose metabolic process"/>
    <property type="evidence" value="ECO:0007669"/>
    <property type="project" value="TreeGrafter"/>
</dbReference>
<feature type="compositionally biased region" description="Low complexity" evidence="8">
    <location>
        <begin position="529"/>
        <end position="542"/>
    </location>
</feature>
<keyword evidence="3 7" id="KW-0547">Nucleotide-binding</keyword>
<dbReference type="OrthoDB" id="407390at2759"/>
<gene>
    <name evidence="10" type="ORF">BJ554DRAFT_3121</name>
</gene>
<evidence type="ECO:0000313" key="10">
    <source>
        <dbReference type="EMBL" id="KAG5456982.1"/>
    </source>
</evidence>
<dbReference type="SUPFAM" id="SSF55874">
    <property type="entry name" value="ATPase domain of HSP90 chaperone/DNA topoisomerase II/histidine kinase"/>
    <property type="match status" value="1"/>
</dbReference>
<feature type="region of interest" description="Disordered" evidence="8">
    <location>
        <begin position="527"/>
        <end position="549"/>
    </location>
</feature>
<dbReference type="GO" id="GO:0005524">
    <property type="term" value="F:ATP binding"/>
    <property type="evidence" value="ECO:0007669"/>
    <property type="project" value="UniProtKB-UniRule"/>
</dbReference>
<evidence type="ECO:0000256" key="4">
    <source>
        <dbReference type="ARBA" id="ARBA00022777"/>
    </source>
</evidence>
<evidence type="ECO:0000256" key="3">
    <source>
        <dbReference type="ARBA" id="ARBA00022741"/>
    </source>
</evidence>
<keyword evidence="5 7" id="KW-0067">ATP-binding</keyword>
<dbReference type="PANTHER" id="PTHR11947:SF25">
    <property type="entry name" value="[PYRUVATE DEHYDROGENASE (ACETYL-TRANSFERRING)] KINASE 2, MITOCHONDRIAL"/>
    <property type="match status" value="1"/>
</dbReference>
<comment type="caution">
    <text evidence="10">The sequence shown here is derived from an EMBL/GenBank/DDBJ whole genome shotgun (WGS) entry which is preliminary data.</text>
</comment>
<dbReference type="InterPro" id="IPR018955">
    <property type="entry name" value="BCDHK/PDK_N"/>
</dbReference>
<keyword evidence="4 7" id="KW-0418">Kinase</keyword>
<dbReference type="GO" id="GO:0005759">
    <property type="term" value="C:mitochondrial matrix"/>
    <property type="evidence" value="ECO:0007669"/>
    <property type="project" value="UniProtKB-SubCell"/>
</dbReference>
<dbReference type="InterPro" id="IPR036890">
    <property type="entry name" value="HATPase_C_sf"/>
</dbReference>
<keyword evidence="6 7" id="KW-0496">Mitochondrion</keyword>
<evidence type="ECO:0000256" key="1">
    <source>
        <dbReference type="ARBA" id="ARBA00006155"/>
    </source>
</evidence>
<comment type="subcellular location">
    <subcellularLocation>
        <location evidence="7">Mitochondrion matrix</location>
    </subcellularLocation>
</comment>
<keyword evidence="11" id="KW-1185">Reference proteome</keyword>
<dbReference type="InterPro" id="IPR036784">
    <property type="entry name" value="AK/P_DHK_N_sf"/>
</dbReference>
<dbReference type="Proteomes" id="UP000673691">
    <property type="component" value="Unassembled WGS sequence"/>
</dbReference>
<keyword evidence="2 7" id="KW-0808">Transferase</keyword>
<dbReference type="Gene3D" id="1.20.140.20">
    <property type="entry name" value="Alpha-ketoacid/pyruvate dehydrogenase kinase, N-terminal domain"/>
    <property type="match status" value="1"/>
</dbReference>
<evidence type="ECO:0000256" key="8">
    <source>
        <dbReference type="SAM" id="MobiDB-lite"/>
    </source>
</evidence>
<dbReference type="EC" id="2.7.11.-" evidence="7"/>
<dbReference type="AlphaFoldDB" id="A0A8H8DGE8"/>
<dbReference type="SUPFAM" id="SSF69012">
    <property type="entry name" value="alpha-ketoacid dehydrogenase kinase, N-terminal domain"/>
    <property type="match status" value="1"/>
</dbReference>
<evidence type="ECO:0000259" key="9">
    <source>
        <dbReference type="Pfam" id="PF10436"/>
    </source>
</evidence>
<dbReference type="InterPro" id="IPR039028">
    <property type="entry name" value="BCKD/PDK"/>
</dbReference>
<evidence type="ECO:0000256" key="5">
    <source>
        <dbReference type="ARBA" id="ARBA00022840"/>
    </source>
</evidence>
<feature type="domain" description="Branched-chain alpha-ketoacid dehydrogenase kinase/Pyruvate dehydrogenase kinase N-terminal" evidence="9">
    <location>
        <begin position="138"/>
        <end position="283"/>
    </location>
</feature>
<dbReference type="Pfam" id="PF10436">
    <property type="entry name" value="BCDHK_Adom3"/>
    <property type="match status" value="1"/>
</dbReference>
<dbReference type="GO" id="GO:0004740">
    <property type="term" value="F:pyruvate dehydrogenase (acetyl-transferring) kinase activity"/>
    <property type="evidence" value="ECO:0007669"/>
    <property type="project" value="TreeGrafter"/>
</dbReference>
<organism evidence="10 11">
    <name type="scientific">Olpidium bornovanus</name>
    <dbReference type="NCBI Taxonomy" id="278681"/>
    <lineage>
        <taxon>Eukaryota</taxon>
        <taxon>Fungi</taxon>
        <taxon>Fungi incertae sedis</taxon>
        <taxon>Olpidiomycota</taxon>
        <taxon>Olpidiomycotina</taxon>
        <taxon>Olpidiomycetes</taxon>
        <taxon>Olpidiales</taxon>
        <taxon>Olpidiaceae</taxon>
        <taxon>Olpidium</taxon>
    </lineage>
</organism>